<dbReference type="OrthoDB" id="7621409at2"/>
<dbReference type="EMBL" id="PJCH01000005">
    <property type="protein sequence ID" value="PQA88305.1"/>
    <property type="molecule type" value="Genomic_DNA"/>
</dbReference>
<organism evidence="1 2">
    <name type="scientific">Hyphococcus luteus</name>
    <dbReference type="NCBI Taxonomy" id="2058213"/>
    <lineage>
        <taxon>Bacteria</taxon>
        <taxon>Pseudomonadati</taxon>
        <taxon>Pseudomonadota</taxon>
        <taxon>Alphaproteobacteria</taxon>
        <taxon>Parvularculales</taxon>
        <taxon>Parvularculaceae</taxon>
        <taxon>Hyphococcus</taxon>
    </lineage>
</organism>
<gene>
    <name evidence="1" type="ORF">CW354_08375</name>
</gene>
<dbReference type="AlphaFoldDB" id="A0A2S7K709"/>
<name>A0A2S7K709_9PROT</name>
<keyword evidence="2" id="KW-1185">Reference proteome</keyword>
<evidence type="ECO:0000313" key="1">
    <source>
        <dbReference type="EMBL" id="PQA88305.1"/>
    </source>
</evidence>
<comment type="caution">
    <text evidence="1">The sequence shown here is derived from an EMBL/GenBank/DDBJ whole genome shotgun (WGS) entry which is preliminary data.</text>
</comment>
<proteinExistence type="predicted"/>
<dbReference type="Proteomes" id="UP000239504">
    <property type="component" value="Unassembled WGS sequence"/>
</dbReference>
<evidence type="ECO:0000313" key="2">
    <source>
        <dbReference type="Proteomes" id="UP000239504"/>
    </source>
</evidence>
<reference evidence="1 2" key="1">
    <citation type="submission" date="2017-12" db="EMBL/GenBank/DDBJ databases">
        <authorList>
            <person name="Hurst M.R.H."/>
        </authorList>
    </citation>
    <scope>NUCLEOTIDE SEQUENCE [LARGE SCALE GENOMIC DNA]</scope>
    <source>
        <strain evidence="1 2">SY-3-19</strain>
    </source>
</reference>
<dbReference type="RefSeq" id="WP_104829549.1">
    <property type="nucleotide sequence ID" value="NZ_PJCH01000005.1"/>
</dbReference>
<sequence length="73" mass="8059">MRAALWACDDILVDLEDRDVTVRFVHFKTHATVTVALRINARALDTSVEELKRRVEALAGDCVSDLASFLDGG</sequence>
<protein>
    <submittedName>
        <fullName evidence="1">Uncharacterized protein</fullName>
    </submittedName>
</protein>
<accession>A0A2S7K709</accession>